<keyword evidence="7 10" id="KW-0143">Chaperone</keyword>
<evidence type="ECO:0000256" key="6">
    <source>
        <dbReference type="ARBA" id="ARBA00022840"/>
    </source>
</evidence>
<accession>A0A8E0VJZ7</accession>
<evidence type="ECO:0000256" key="4">
    <source>
        <dbReference type="ARBA" id="ARBA00022490"/>
    </source>
</evidence>
<dbReference type="NCBIfam" id="NF041083">
    <property type="entry name" value="thermosome_beta"/>
    <property type="match status" value="1"/>
</dbReference>
<protein>
    <recommendedName>
        <fullName evidence="3">T-complex protein 1 subunit alpha</fullName>
    </recommendedName>
    <alternativeName>
        <fullName evidence="8">CCT-alpha</fullName>
    </alternativeName>
</protein>
<dbReference type="PROSITE" id="PS00995">
    <property type="entry name" value="TCP1_3"/>
    <property type="match status" value="1"/>
</dbReference>
<dbReference type="InterPro" id="IPR017998">
    <property type="entry name" value="Chaperone_TCP-1"/>
</dbReference>
<dbReference type="Gene3D" id="3.50.7.10">
    <property type="entry name" value="GroEL"/>
    <property type="match status" value="1"/>
</dbReference>
<dbReference type="GO" id="GO:0140662">
    <property type="term" value="F:ATP-dependent protein folding chaperone"/>
    <property type="evidence" value="ECO:0007669"/>
    <property type="project" value="InterPro"/>
</dbReference>
<dbReference type="FunFam" id="3.50.7.10:FF:000009">
    <property type="entry name" value="T-complex protein 1 subunit alpha"/>
    <property type="match status" value="1"/>
</dbReference>
<dbReference type="NCBIfam" id="NF041082">
    <property type="entry name" value="thermosome_alpha"/>
    <property type="match status" value="1"/>
</dbReference>
<dbReference type="FunFam" id="1.10.560.10:FF:000070">
    <property type="entry name" value="Uncharacterized protein"/>
    <property type="match status" value="1"/>
</dbReference>
<dbReference type="PROSITE" id="PS00750">
    <property type="entry name" value="TCP1_1"/>
    <property type="match status" value="1"/>
</dbReference>
<dbReference type="Pfam" id="PF00118">
    <property type="entry name" value="Cpn60_TCP1"/>
    <property type="match status" value="1"/>
</dbReference>
<dbReference type="OrthoDB" id="496at2759"/>
<comment type="subcellular location">
    <subcellularLocation>
        <location evidence="1">Cytoplasm</location>
    </subcellularLocation>
</comment>
<dbReference type="InterPro" id="IPR027409">
    <property type="entry name" value="GroEL-like_apical_dom_sf"/>
</dbReference>
<evidence type="ECO:0000256" key="9">
    <source>
        <dbReference type="ARBA" id="ARBA00049360"/>
    </source>
</evidence>
<dbReference type="GO" id="GO:0051082">
    <property type="term" value="F:unfolded protein binding"/>
    <property type="evidence" value="ECO:0007669"/>
    <property type="project" value="InterPro"/>
</dbReference>
<keyword evidence="12" id="KW-1185">Reference proteome</keyword>
<dbReference type="InterPro" id="IPR002194">
    <property type="entry name" value="Chaperonin_TCP-1_CS"/>
</dbReference>
<dbReference type="SUPFAM" id="SSF52029">
    <property type="entry name" value="GroEL apical domain-like"/>
    <property type="match status" value="1"/>
</dbReference>
<dbReference type="InterPro" id="IPR027410">
    <property type="entry name" value="TCP-1-like_intermed_sf"/>
</dbReference>
<evidence type="ECO:0000313" key="11">
    <source>
        <dbReference type="EMBL" id="KAA0192785.1"/>
    </source>
</evidence>
<dbReference type="InterPro" id="IPR053374">
    <property type="entry name" value="TCP-1_chaperonin"/>
</dbReference>
<dbReference type="InterPro" id="IPR012715">
    <property type="entry name" value="Chap_CCT_alpha"/>
</dbReference>
<evidence type="ECO:0000256" key="8">
    <source>
        <dbReference type="ARBA" id="ARBA00030049"/>
    </source>
</evidence>
<evidence type="ECO:0000256" key="3">
    <source>
        <dbReference type="ARBA" id="ARBA00014424"/>
    </source>
</evidence>
<dbReference type="AlphaFoldDB" id="A0A8E0VJZ7"/>
<dbReference type="SUPFAM" id="SSF54849">
    <property type="entry name" value="GroEL-intermediate domain like"/>
    <property type="match status" value="1"/>
</dbReference>
<organism evidence="11 12">
    <name type="scientific">Fasciolopsis buskii</name>
    <dbReference type="NCBI Taxonomy" id="27845"/>
    <lineage>
        <taxon>Eukaryota</taxon>
        <taxon>Metazoa</taxon>
        <taxon>Spiralia</taxon>
        <taxon>Lophotrochozoa</taxon>
        <taxon>Platyhelminthes</taxon>
        <taxon>Trematoda</taxon>
        <taxon>Digenea</taxon>
        <taxon>Plagiorchiida</taxon>
        <taxon>Echinostomata</taxon>
        <taxon>Echinostomatoidea</taxon>
        <taxon>Fasciolidae</taxon>
        <taxon>Fasciolopsis</taxon>
    </lineage>
</organism>
<dbReference type="InterPro" id="IPR054827">
    <property type="entry name" value="thermosome_alpha"/>
</dbReference>
<proteinExistence type="inferred from homology"/>
<reference evidence="11" key="1">
    <citation type="submission" date="2019-05" db="EMBL/GenBank/DDBJ databases">
        <title>Annotation for the trematode Fasciolopsis buski.</title>
        <authorList>
            <person name="Choi Y.-J."/>
        </authorList>
    </citation>
    <scope>NUCLEOTIDE SEQUENCE</scope>
    <source>
        <strain evidence="11">HT</strain>
        <tissue evidence="11">Whole worm</tissue>
    </source>
</reference>
<evidence type="ECO:0000256" key="1">
    <source>
        <dbReference type="ARBA" id="ARBA00004496"/>
    </source>
</evidence>
<dbReference type="Gene3D" id="1.10.560.10">
    <property type="entry name" value="GroEL-like equatorial domain"/>
    <property type="match status" value="1"/>
</dbReference>
<dbReference type="GO" id="GO:0005737">
    <property type="term" value="C:cytoplasm"/>
    <property type="evidence" value="ECO:0007669"/>
    <property type="project" value="UniProtKB-SubCell"/>
</dbReference>
<evidence type="ECO:0000256" key="10">
    <source>
        <dbReference type="RuleBase" id="RU004187"/>
    </source>
</evidence>
<dbReference type="GO" id="GO:0016887">
    <property type="term" value="F:ATP hydrolysis activity"/>
    <property type="evidence" value="ECO:0007669"/>
    <property type="project" value="InterPro"/>
</dbReference>
<keyword evidence="6 10" id="KW-0067">ATP-binding</keyword>
<comment type="similarity">
    <text evidence="2 10">Belongs to the TCP-1 chaperonin family.</text>
</comment>
<sequence length="560" mass="61561">FHRIDVISLVSVLAACSIANIVKSSLGPVGLDKMLVDDVGDVTITNDGATILKLLDVEHPAAKILVQLAQLQDEEVGDGTTSVVILAAALLKGADELISRFVHPTTIINGYRLACREACKYIQEHLTSDVEKLGKPALISAARTAMSSKLINFVLQRRLIKVSPFVHCMFFSKRDADMFAEMVVDAVTAIEMPGLRGPVYPIKSINVLKAHGRSMSESMLVKGYALNCTVASQQMPRSIKKAKIAFLDFSLQKVKMKLGVQVVVNDPNQLEAIRQRELDITKERILKILGAGANVVLTTGGIDDLCMKYFVEANAMAVRRCKKSDLKNMAKATGGQLIVSMSDMEGEEVFDANKLGQANEVSQERICDDELIILRGPKVHPSASIILRGANDFYVDEMERSLHDAILVVKRVLESKEIVPGAGACEAAISIFLENYAVTLSSREQLAVAEFARAMLSIPKQLAVNAGLDSTELVARLRSCHNSSQCKKEQAYYKWYGLDLENQRVMDCLTLGVFEPMISKIKSLKFATEAAITILRIDDLIKLKEEEKPPHGSDDESYNY</sequence>
<dbReference type="PANTHER" id="PTHR11353">
    <property type="entry name" value="CHAPERONIN"/>
    <property type="match status" value="1"/>
</dbReference>
<gene>
    <name evidence="11" type="ORF">FBUS_07254</name>
</gene>
<dbReference type="EMBL" id="LUCM01005469">
    <property type="protein sequence ID" value="KAA0192785.1"/>
    <property type="molecule type" value="Genomic_DNA"/>
</dbReference>
<comment type="caution">
    <text evidence="11">The sequence shown here is derived from an EMBL/GenBank/DDBJ whole genome shotgun (WGS) entry which is preliminary data.</text>
</comment>
<dbReference type="PROSITE" id="PS00751">
    <property type="entry name" value="TCP1_2"/>
    <property type="match status" value="1"/>
</dbReference>
<feature type="non-terminal residue" evidence="11">
    <location>
        <position position="560"/>
    </location>
</feature>
<evidence type="ECO:0000256" key="2">
    <source>
        <dbReference type="ARBA" id="ARBA00008020"/>
    </source>
</evidence>
<comment type="catalytic activity">
    <reaction evidence="9">
        <text>ATP + H2O = ADP + phosphate + H(+)</text>
        <dbReference type="Rhea" id="RHEA:13065"/>
        <dbReference type="ChEBI" id="CHEBI:15377"/>
        <dbReference type="ChEBI" id="CHEBI:15378"/>
        <dbReference type="ChEBI" id="CHEBI:30616"/>
        <dbReference type="ChEBI" id="CHEBI:43474"/>
        <dbReference type="ChEBI" id="CHEBI:456216"/>
    </reaction>
</comment>
<keyword evidence="4" id="KW-0963">Cytoplasm</keyword>
<name>A0A8E0VJZ7_9TREM</name>
<keyword evidence="5 10" id="KW-0547">Nucleotide-binding</keyword>
<dbReference type="PRINTS" id="PR00304">
    <property type="entry name" value="TCOMPLEXTCP1"/>
</dbReference>
<dbReference type="NCBIfam" id="TIGR02340">
    <property type="entry name" value="chap_CCT_alpha"/>
    <property type="match status" value="1"/>
</dbReference>
<dbReference type="SUPFAM" id="SSF48592">
    <property type="entry name" value="GroEL equatorial domain-like"/>
    <property type="match status" value="1"/>
</dbReference>
<evidence type="ECO:0000256" key="7">
    <source>
        <dbReference type="ARBA" id="ARBA00023186"/>
    </source>
</evidence>
<evidence type="ECO:0000256" key="5">
    <source>
        <dbReference type="ARBA" id="ARBA00022741"/>
    </source>
</evidence>
<dbReference type="CDD" id="cd03335">
    <property type="entry name" value="TCP1_alpha"/>
    <property type="match status" value="1"/>
</dbReference>
<dbReference type="GO" id="GO:0005524">
    <property type="term" value="F:ATP binding"/>
    <property type="evidence" value="ECO:0007669"/>
    <property type="project" value="UniProtKB-KW"/>
</dbReference>
<evidence type="ECO:0000313" key="12">
    <source>
        <dbReference type="Proteomes" id="UP000728185"/>
    </source>
</evidence>
<dbReference type="InterPro" id="IPR002423">
    <property type="entry name" value="Cpn60/GroEL/TCP-1"/>
</dbReference>
<dbReference type="Proteomes" id="UP000728185">
    <property type="component" value="Unassembled WGS sequence"/>
</dbReference>
<dbReference type="FunFam" id="3.30.260.10:FF:000022">
    <property type="entry name" value="T-complex protein 1 subunit eta"/>
    <property type="match status" value="1"/>
</dbReference>
<dbReference type="Gene3D" id="3.30.260.10">
    <property type="entry name" value="TCP-1-like chaperonin intermediate domain"/>
    <property type="match status" value="1"/>
</dbReference>
<dbReference type="InterPro" id="IPR027413">
    <property type="entry name" value="GROEL-like_equatorial_sf"/>
</dbReference>